<feature type="domain" description="Cupin type-2" evidence="1">
    <location>
        <begin position="47"/>
        <end position="104"/>
    </location>
</feature>
<dbReference type="Proteomes" id="UP000268033">
    <property type="component" value="Unassembled WGS sequence"/>
</dbReference>
<organism evidence="2 3">
    <name type="scientific">Gallaecimonas pentaromativorans</name>
    <dbReference type="NCBI Taxonomy" id="584787"/>
    <lineage>
        <taxon>Bacteria</taxon>
        <taxon>Pseudomonadati</taxon>
        <taxon>Pseudomonadota</taxon>
        <taxon>Gammaproteobacteria</taxon>
        <taxon>Enterobacterales</taxon>
        <taxon>Gallaecimonadaceae</taxon>
        <taxon>Gallaecimonas</taxon>
    </lineage>
</organism>
<dbReference type="InterPro" id="IPR013096">
    <property type="entry name" value="Cupin_2"/>
</dbReference>
<protein>
    <submittedName>
        <fullName evidence="2">Cupin 2 domain-containing protein</fullName>
    </submittedName>
</protein>
<dbReference type="CDD" id="cd06981">
    <property type="entry name" value="cupin_reut_a1446"/>
    <property type="match status" value="1"/>
</dbReference>
<dbReference type="AlphaFoldDB" id="A0A3N1PPK4"/>
<comment type="caution">
    <text evidence="2">The sequence shown here is derived from an EMBL/GenBank/DDBJ whole genome shotgun (WGS) entry which is preliminary data.</text>
</comment>
<dbReference type="STRING" id="584787.GCA_001247655_00053"/>
<dbReference type="EMBL" id="RJUL01000003">
    <property type="protein sequence ID" value="ROQ28770.1"/>
    <property type="molecule type" value="Genomic_DNA"/>
</dbReference>
<dbReference type="Pfam" id="PF07883">
    <property type="entry name" value="Cupin_2"/>
    <property type="match status" value="1"/>
</dbReference>
<gene>
    <name evidence="2" type="ORF">EDC28_103364</name>
</gene>
<proteinExistence type="predicted"/>
<name>A0A3N1PPK4_9GAMM</name>
<accession>A0A3N1PPK4</accession>
<dbReference type="Gene3D" id="2.60.120.10">
    <property type="entry name" value="Jelly Rolls"/>
    <property type="match status" value="1"/>
</dbReference>
<evidence type="ECO:0000313" key="2">
    <source>
        <dbReference type="EMBL" id="ROQ28770.1"/>
    </source>
</evidence>
<dbReference type="InterPro" id="IPR014710">
    <property type="entry name" value="RmlC-like_jellyroll"/>
</dbReference>
<keyword evidence="3" id="KW-1185">Reference proteome</keyword>
<reference evidence="2 3" key="1">
    <citation type="submission" date="2018-11" db="EMBL/GenBank/DDBJ databases">
        <title>Genomic Encyclopedia of Type Strains, Phase IV (KMG-IV): sequencing the most valuable type-strain genomes for metagenomic binning, comparative biology and taxonomic classification.</title>
        <authorList>
            <person name="Goeker M."/>
        </authorList>
    </citation>
    <scope>NUCLEOTIDE SEQUENCE [LARGE SCALE GENOMIC DNA]</scope>
    <source>
        <strain evidence="2 3">DSM 21945</strain>
    </source>
</reference>
<dbReference type="InterPro" id="IPR011051">
    <property type="entry name" value="RmlC_Cupin_sf"/>
</dbReference>
<evidence type="ECO:0000313" key="3">
    <source>
        <dbReference type="Proteomes" id="UP000268033"/>
    </source>
</evidence>
<dbReference type="SUPFAM" id="SSF51182">
    <property type="entry name" value="RmlC-like cupins"/>
    <property type="match status" value="1"/>
</dbReference>
<dbReference type="RefSeq" id="WP_050657139.1">
    <property type="nucleotide sequence ID" value="NZ_JBLXAC010000001.1"/>
</dbReference>
<dbReference type="OrthoDB" id="9798585at2"/>
<evidence type="ECO:0000259" key="1">
    <source>
        <dbReference type="Pfam" id="PF07883"/>
    </source>
</evidence>
<sequence>MNKANLFTPLPDAFDGEVFETLLRRSDMRVERIVSHGQSSPDGFWYEQSEGEWVLVLAGEAELGFENGSAVRLGAGDYIELPPGCKHRVNWTCPDAPTIWLAVFYLP</sequence>